<evidence type="ECO:0000313" key="4">
    <source>
        <dbReference type="Proteomes" id="UP001187192"/>
    </source>
</evidence>
<name>A0AA88B1N3_FICCA</name>
<dbReference type="EMBL" id="BTGU01000065">
    <property type="protein sequence ID" value="GMN56736.1"/>
    <property type="molecule type" value="Genomic_DNA"/>
</dbReference>
<evidence type="ECO:0000259" key="2">
    <source>
        <dbReference type="Pfam" id="PF13456"/>
    </source>
</evidence>
<dbReference type="GO" id="GO:0004523">
    <property type="term" value="F:RNA-DNA hybrid ribonuclease activity"/>
    <property type="evidence" value="ECO:0007669"/>
    <property type="project" value="InterPro"/>
</dbReference>
<dbReference type="Proteomes" id="UP001187192">
    <property type="component" value="Unassembled WGS sequence"/>
</dbReference>
<organism evidence="3 4">
    <name type="scientific">Ficus carica</name>
    <name type="common">Common fig</name>
    <dbReference type="NCBI Taxonomy" id="3494"/>
    <lineage>
        <taxon>Eukaryota</taxon>
        <taxon>Viridiplantae</taxon>
        <taxon>Streptophyta</taxon>
        <taxon>Embryophyta</taxon>
        <taxon>Tracheophyta</taxon>
        <taxon>Spermatophyta</taxon>
        <taxon>Magnoliopsida</taxon>
        <taxon>eudicotyledons</taxon>
        <taxon>Gunneridae</taxon>
        <taxon>Pentapetalae</taxon>
        <taxon>rosids</taxon>
        <taxon>fabids</taxon>
        <taxon>Rosales</taxon>
        <taxon>Moraceae</taxon>
        <taxon>Ficeae</taxon>
        <taxon>Ficus</taxon>
    </lineage>
</organism>
<dbReference type="InterPro" id="IPR002156">
    <property type="entry name" value="RNaseH_domain"/>
</dbReference>
<accession>A0AA88B1N3</accession>
<protein>
    <recommendedName>
        <fullName evidence="2">RNase H type-1 domain-containing protein</fullName>
    </recommendedName>
</protein>
<feature type="region of interest" description="Disordered" evidence="1">
    <location>
        <begin position="1"/>
        <end position="43"/>
    </location>
</feature>
<comment type="caution">
    <text evidence="3">The sequence shown here is derived from an EMBL/GenBank/DDBJ whole genome shotgun (WGS) entry which is preliminary data.</text>
</comment>
<evidence type="ECO:0000256" key="1">
    <source>
        <dbReference type="SAM" id="MobiDB-lite"/>
    </source>
</evidence>
<feature type="domain" description="RNase H type-1" evidence="2">
    <location>
        <begin position="148"/>
        <end position="214"/>
    </location>
</feature>
<proteinExistence type="predicted"/>
<evidence type="ECO:0000313" key="3">
    <source>
        <dbReference type="EMBL" id="GMN56736.1"/>
    </source>
</evidence>
<keyword evidence="4" id="KW-1185">Reference proteome</keyword>
<dbReference type="AlphaFoldDB" id="A0AA88B1N3"/>
<reference evidence="3" key="1">
    <citation type="submission" date="2023-07" db="EMBL/GenBank/DDBJ databases">
        <title>draft genome sequence of fig (Ficus carica).</title>
        <authorList>
            <person name="Takahashi T."/>
            <person name="Nishimura K."/>
        </authorList>
    </citation>
    <scope>NUCLEOTIDE SEQUENCE</scope>
</reference>
<dbReference type="Pfam" id="PF13456">
    <property type="entry name" value="RVT_3"/>
    <property type="match status" value="1"/>
</dbReference>
<gene>
    <name evidence="3" type="ORF">TIFTF001_025847</name>
</gene>
<sequence>MALVQRLTGLSGSRGDIEETQTDQPQNAGDPSSPPPQPPDQEIDERTSKIVVNNDENESSSVTTGCCSNNVGDGQVNSCLISQQNPCDLLPVVRSTSADFLCPSQPFCNYNDSIRFAGASMRTPVPTSSSNEFHEHTCFGYSGVEGVGLGAVIRDATGFLLGAMAKKVPGFFSSFFGECLALHDGLQFAMDSDLRVQIVGCDATQVASCVDDSEVLAPEGLIIEDISVALNVFGGTCYAFFASC</sequence>
<dbReference type="GO" id="GO:0003676">
    <property type="term" value="F:nucleic acid binding"/>
    <property type="evidence" value="ECO:0007669"/>
    <property type="project" value="InterPro"/>
</dbReference>